<accession>A0A369K1F2</accession>
<comment type="caution">
    <text evidence="1">The sequence shown here is derived from an EMBL/GenBank/DDBJ whole genome shotgun (WGS) entry which is preliminary data.</text>
</comment>
<dbReference type="OrthoDB" id="406864at2759"/>
<reference evidence="1" key="1">
    <citation type="submission" date="2018-04" db="EMBL/GenBank/DDBJ databases">
        <title>Whole genome sequencing of Hypsizygus marmoreus.</title>
        <authorList>
            <person name="Choi I.-G."/>
            <person name="Min B."/>
            <person name="Kim J.-G."/>
            <person name="Kim S."/>
            <person name="Oh Y.-L."/>
            <person name="Kong W.-S."/>
            <person name="Park H."/>
            <person name="Jeong J."/>
            <person name="Song E.-S."/>
        </authorList>
    </citation>
    <scope>NUCLEOTIDE SEQUENCE [LARGE SCALE GENOMIC DNA]</scope>
    <source>
        <strain evidence="1">51987-8</strain>
    </source>
</reference>
<evidence type="ECO:0000313" key="2">
    <source>
        <dbReference type="Proteomes" id="UP000076154"/>
    </source>
</evidence>
<dbReference type="EMBL" id="LUEZ02000010">
    <property type="protein sequence ID" value="RDB28451.1"/>
    <property type="molecule type" value="Genomic_DNA"/>
</dbReference>
<organism evidence="1 2">
    <name type="scientific">Hypsizygus marmoreus</name>
    <name type="common">White beech mushroom</name>
    <name type="synonym">Agaricus marmoreus</name>
    <dbReference type="NCBI Taxonomy" id="39966"/>
    <lineage>
        <taxon>Eukaryota</taxon>
        <taxon>Fungi</taxon>
        <taxon>Dikarya</taxon>
        <taxon>Basidiomycota</taxon>
        <taxon>Agaricomycotina</taxon>
        <taxon>Agaricomycetes</taxon>
        <taxon>Agaricomycetidae</taxon>
        <taxon>Agaricales</taxon>
        <taxon>Tricholomatineae</taxon>
        <taxon>Lyophyllaceae</taxon>
        <taxon>Hypsizygus</taxon>
    </lineage>
</organism>
<gene>
    <name evidence="1" type="ORF">Hypma_016100</name>
</gene>
<keyword evidence="2" id="KW-1185">Reference proteome</keyword>
<dbReference type="InParanoid" id="A0A369K1F2"/>
<dbReference type="AlphaFoldDB" id="A0A369K1F2"/>
<protein>
    <submittedName>
        <fullName evidence="1">Uncharacterized protein</fullName>
    </submittedName>
</protein>
<name>A0A369K1F2_HYPMA</name>
<sequence>MSFSSVDDYPRNGAWYVVAHFAGVCCDPPQMIGCVRWYPKWTPALQGVTAEAVYCMAGLNRSSDVVFASAYAPSIVKSTFYYVQQMFSVNRGTHVLKTTSSSTADSASLLWLASYNNEPNIAFLKVSNMWITDLVAHNFSVLTDHWFWDRHLDQFSSSQSEFWRFSYLQHHRARGPEPQV</sequence>
<dbReference type="STRING" id="39966.A0A369K1F2"/>
<evidence type="ECO:0000313" key="1">
    <source>
        <dbReference type="EMBL" id="RDB28451.1"/>
    </source>
</evidence>
<dbReference type="Proteomes" id="UP000076154">
    <property type="component" value="Unassembled WGS sequence"/>
</dbReference>
<proteinExistence type="predicted"/>